<dbReference type="Proteomes" id="UP001178507">
    <property type="component" value="Unassembled WGS sequence"/>
</dbReference>
<name>A0AA36JJD7_9DINO</name>
<organism evidence="2 3">
    <name type="scientific">Effrenium voratum</name>
    <dbReference type="NCBI Taxonomy" id="2562239"/>
    <lineage>
        <taxon>Eukaryota</taxon>
        <taxon>Sar</taxon>
        <taxon>Alveolata</taxon>
        <taxon>Dinophyceae</taxon>
        <taxon>Suessiales</taxon>
        <taxon>Symbiodiniaceae</taxon>
        <taxon>Effrenium</taxon>
    </lineage>
</organism>
<keyword evidence="3" id="KW-1185">Reference proteome</keyword>
<evidence type="ECO:0000256" key="1">
    <source>
        <dbReference type="SAM" id="MobiDB-lite"/>
    </source>
</evidence>
<dbReference type="EMBL" id="CAUJNA010003636">
    <property type="protein sequence ID" value="CAJ1406530.1"/>
    <property type="molecule type" value="Genomic_DNA"/>
</dbReference>
<protein>
    <submittedName>
        <fullName evidence="2">Uncharacterized protein</fullName>
    </submittedName>
</protein>
<accession>A0AA36JJD7</accession>
<evidence type="ECO:0000313" key="3">
    <source>
        <dbReference type="Proteomes" id="UP001178507"/>
    </source>
</evidence>
<sequence length="149" mass="16281">MKKQRVQYEPPELPASPECTDPGDTGHCGPKDLEEIHLELQICSKCTRKSKKKGGFDPVKAFQDLPLDVRPAKCFKQCKRGPNARLVRAGHRKPLAVDGMTEKEAKHKCFHDINTAADAARVANLIQKVTGAQLAELAGESESDSSSDS</sequence>
<dbReference type="AlphaFoldDB" id="A0AA36JJD7"/>
<gene>
    <name evidence="2" type="ORF">EVOR1521_LOCUS28471</name>
</gene>
<evidence type="ECO:0000313" key="2">
    <source>
        <dbReference type="EMBL" id="CAJ1406530.1"/>
    </source>
</evidence>
<feature type="region of interest" description="Disordered" evidence="1">
    <location>
        <begin position="1"/>
        <end position="27"/>
    </location>
</feature>
<reference evidence="2" key="1">
    <citation type="submission" date="2023-08" db="EMBL/GenBank/DDBJ databases">
        <authorList>
            <person name="Chen Y."/>
            <person name="Shah S."/>
            <person name="Dougan E. K."/>
            <person name="Thang M."/>
            <person name="Chan C."/>
        </authorList>
    </citation>
    <scope>NUCLEOTIDE SEQUENCE</scope>
</reference>
<comment type="caution">
    <text evidence="2">The sequence shown here is derived from an EMBL/GenBank/DDBJ whole genome shotgun (WGS) entry which is preliminary data.</text>
</comment>
<proteinExistence type="predicted"/>